<sequence>DSDDSDDSDDELLQGVINLKEIIRPPLQPSNGLNPKPQEIKQPPLKPDNIEPSNTAITTDTNKNTSSTHDENLRNAFECGLVRTTSIGGQKRQRWTDLELYYLERGMEEFGTRWEDILKKYGKPHGPLRNRTAVNLKDKARNEKTRRVKDGITLGIFELASFYN</sequence>
<organism evidence="1 2">
    <name type="scientific">Racocetra persica</name>
    <dbReference type="NCBI Taxonomy" id="160502"/>
    <lineage>
        <taxon>Eukaryota</taxon>
        <taxon>Fungi</taxon>
        <taxon>Fungi incertae sedis</taxon>
        <taxon>Mucoromycota</taxon>
        <taxon>Glomeromycotina</taxon>
        <taxon>Glomeromycetes</taxon>
        <taxon>Diversisporales</taxon>
        <taxon>Gigasporaceae</taxon>
        <taxon>Racocetra</taxon>
    </lineage>
</organism>
<evidence type="ECO:0000313" key="1">
    <source>
        <dbReference type="EMBL" id="CAG8605598.1"/>
    </source>
</evidence>
<gene>
    <name evidence="1" type="ORF">RPERSI_LOCUS6093</name>
</gene>
<evidence type="ECO:0000313" key="2">
    <source>
        <dbReference type="Proteomes" id="UP000789920"/>
    </source>
</evidence>
<proteinExistence type="predicted"/>
<comment type="caution">
    <text evidence="1">The sequence shown here is derived from an EMBL/GenBank/DDBJ whole genome shotgun (WGS) entry which is preliminary data.</text>
</comment>
<accession>A0ACA9MQK1</accession>
<name>A0ACA9MQK1_9GLOM</name>
<reference evidence="1" key="1">
    <citation type="submission" date="2021-06" db="EMBL/GenBank/DDBJ databases">
        <authorList>
            <person name="Kallberg Y."/>
            <person name="Tangrot J."/>
            <person name="Rosling A."/>
        </authorList>
    </citation>
    <scope>NUCLEOTIDE SEQUENCE</scope>
    <source>
        <strain evidence="1">MA461A</strain>
    </source>
</reference>
<protein>
    <submittedName>
        <fullName evidence="1">14532_t:CDS:1</fullName>
    </submittedName>
</protein>
<dbReference type="EMBL" id="CAJVQC010009510">
    <property type="protein sequence ID" value="CAG8605598.1"/>
    <property type="molecule type" value="Genomic_DNA"/>
</dbReference>
<feature type="non-terminal residue" evidence="1">
    <location>
        <position position="1"/>
    </location>
</feature>
<keyword evidence="2" id="KW-1185">Reference proteome</keyword>
<dbReference type="Proteomes" id="UP000789920">
    <property type="component" value="Unassembled WGS sequence"/>
</dbReference>